<proteinExistence type="inferred from homology"/>
<evidence type="ECO:0000259" key="5">
    <source>
        <dbReference type="SMART" id="SM00644"/>
    </source>
</evidence>
<dbReference type="Pfam" id="PF01510">
    <property type="entry name" value="Amidase_2"/>
    <property type="match status" value="1"/>
</dbReference>
<keyword evidence="4" id="KW-0472">Membrane</keyword>
<feature type="transmembrane region" description="Helical" evidence="4">
    <location>
        <begin position="78"/>
        <end position="101"/>
    </location>
</feature>
<dbReference type="Gene3D" id="3.40.80.10">
    <property type="entry name" value="Peptidoglycan recognition protein-like"/>
    <property type="match status" value="1"/>
</dbReference>
<dbReference type="PANTHER" id="PTHR11022:SF41">
    <property type="entry name" value="PEPTIDOGLYCAN-RECOGNITION PROTEIN LC-RELATED"/>
    <property type="match status" value="1"/>
</dbReference>
<dbReference type="OrthoDB" id="10001926at2759"/>
<evidence type="ECO:0000256" key="1">
    <source>
        <dbReference type="ARBA" id="ARBA00007553"/>
    </source>
</evidence>
<dbReference type="EMBL" id="KZ308434">
    <property type="protein sequence ID" value="KAG8229559.1"/>
    <property type="molecule type" value="Genomic_DNA"/>
</dbReference>
<keyword evidence="4" id="KW-0812">Transmembrane</keyword>
<sequence length="273" mass="30575">MRTTRRIMSYRPPKWGVTLRPDVLLRVRSLGVPVTSSTHPRGQNLHHNYQDPFIEYSVKYLPETSTDPCGFGSCAFRWAIGLSIVALVVIAIAASLVTTFGEKEKAELVTREQWGGLPPKHPADNLTVPTPYVIISHTATDFCSTLEECAAVVRSVQTYHMKSRNWWDIGYNFLVGGDGRAYEGRGWDAIGAHAKSYNNVSIGLSFIGTFIDVEPTEAQVNAAKWLIQEGVRLGKVDKDYVLLAHRQVSPTESPGEKLFEMMKQWPHWSELLS</sequence>
<protein>
    <recommendedName>
        <fullName evidence="9">Peptidoglycan-recognition protein</fullName>
    </recommendedName>
</protein>
<evidence type="ECO:0000313" key="8">
    <source>
        <dbReference type="Proteomes" id="UP000792457"/>
    </source>
</evidence>
<feature type="domain" description="Peptidoglycan recognition protein family" evidence="6">
    <location>
        <begin position="106"/>
        <end position="249"/>
    </location>
</feature>
<keyword evidence="2" id="KW-0399">Innate immunity</keyword>
<dbReference type="SMART" id="SM00644">
    <property type="entry name" value="Ami_2"/>
    <property type="match status" value="1"/>
</dbReference>
<dbReference type="InterPro" id="IPR002502">
    <property type="entry name" value="Amidase_domain"/>
</dbReference>
<dbReference type="PANTHER" id="PTHR11022">
    <property type="entry name" value="PEPTIDOGLYCAN RECOGNITION PROTEIN"/>
    <property type="match status" value="1"/>
</dbReference>
<reference evidence="7" key="2">
    <citation type="submission" date="2017-10" db="EMBL/GenBank/DDBJ databases">
        <title>Ladona fulva Genome sequencing and assembly.</title>
        <authorList>
            <person name="Murali S."/>
            <person name="Richards S."/>
            <person name="Bandaranaike D."/>
            <person name="Bellair M."/>
            <person name="Blankenburg K."/>
            <person name="Chao H."/>
            <person name="Dinh H."/>
            <person name="Doddapaneni H."/>
            <person name="Dugan-Rocha S."/>
            <person name="Elkadiri S."/>
            <person name="Gnanaolivu R."/>
            <person name="Hernandez B."/>
            <person name="Skinner E."/>
            <person name="Javaid M."/>
            <person name="Lee S."/>
            <person name="Li M."/>
            <person name="Ming W."/>
            <person name="Munidasa M."/>
            <person name="Muniz J."/>
            <person name="Nguyen L."/>
            <person name="Hughes D."/>
            <person name="Osuji N."/>
            <person name="Pu L.-L."/>
            <person name="Puazo M."/>
            <person name="Qu C."/>
            <person name="Quiroz J."/>
            <person name="Raj R."/>
            <person name="Weissenberger G."/>
            <person name="Xin Y."/>
            <person name="Zou X."/>
            <person name="Han Y."/>
            <person name="Worley K."/>
            <person name="Muzny D."/>
            <person name="Gibbs R."/>
        </authorList>
    </citation>
    <scope>NUCLEOTIDE SEQUENCE</scope>
    <source>
        <strain evidence="7">Sampled in the wild</strain>
    </source>
</reference>
<evidence type="ECO:0000256" key="4">
    <source>
        <dbReference type="SAM" id="Phobius"/>
    </source>
</evidence>
<dbReference type="InterPro" id="IPR036505">
    <property type="entry name" value="Amidase/PGRP_sf"/>
</dbReference>
<dbReference type="SMART" id="SM00701">
    <property type="entry name" value="PGRP"/>
    <property type="match status" value="1"/>
</dbReference>
<evidence type="ECO:0008006" key="9">
    <source>
        <dbReference type="Google" id="ProtNLM"/>
    </source>
</evidence>
<evidence type="ECO:0000256" key="3">
    <source>
        <dbReference type="ARBA" id="ARBA00022859"/>
    </source>
</evidence>
<keyword evidence="3" id="KW-0391">Immunity</keyword>
<dbReference type="SUPFAM" id="SSF55846">
    <property type="entry name" value="N-acetylmuramoyl-L-alanine amidase-like"/>
    <property type="match status" value="1"/>
</dbReference>
<dbReference type="GO" id="GO:0008745">
    <property type="term" value="F:N-acetylmuramoyl-L-alanine amidase activity"/>
    <property type="evidence" value="ECO:0007669"/>
    <property type="project" value="InterPro"/>
</dbReference>
<dbReference type="FunFam" id="3.40.80.10:FF:000001">
    <property type="entry name" value="Peptidoglycan recognition protein 1"/>
    <property type="match status" value="1"/>
</dbReference>
<accession>A0A8K0K8L9</accession>
<gene>
    <name evidence="7" type="ORF">J437_LFUL009033</name>
</gene>
<dbReference type="CDD" id="cd06583">
    <property type="entry name" value="PGRP"/>
    <property type="match status" value="1"/>
</dbReference>
<name>A0A8K0K8L9_LADFU</name>
<keyword evidence="8" id="KW-1185">Reference proteome</keyword>
<dbReference type="InterPro" id="IPR015510">
    <property type="entry name" value="PGRP"/>
</dbReference>
<comment type="similarity">
    <text evidence="1">Belongs to the N-acetylmuramoyl-L-alanine amidase 2 family.</text>
</comment>
<dbReference type="GO" id="GO:0008270">
    <property type="term" value="F:zinc ion binding"/>
    <property type="evidence" value="ECO:0007669"/>
    <property type="project" value="InterPro"/>
</dbReference>
<keyword evidence="4" id="KW-1133">Transmembrane helix</keyword>
<organism evidence="7 8">
    <name type="scientific">Ladona fulva</name>
    <name type="common">Scarce chaser dragonfly</name>
    <name type="synonym">Libellula fulva</name>
    <dbReference type="NCBI Taxonomy" id="123851"/>
    <lineage>
        <taxon>Eukaryota</taxon>
        <taxon>Metazoa</taxon>
        <taxon>Ecdysozoa</taxon>
        <taxon>Arthropoda</taxon>
        <taxon>Hexapoda</taxon>
        <taxon>Insecta</taxon>
        <taxon>Pterygota</taxon>
        <taxon>Palaeoptera</taxon>
        <taxon>Odonata</taxon>
        <taxon>Epiprocta</taxon>
        <taxon>Anisoptera</taxon>
        <taxon>Libelluloidea</taxon>
        <taxon>Libellulidae</taxon>
        <taxon>Ladona</taxon>
    </lineage>
</organism>
<dbReference type="GO" id="GO:0009253">
    <property type="term" value="P:peptidoglycan catabolic process"/>
    <property type="evidence" value="ECO:0007669"/>
    <property type="project" value="InterPro"/>
</dbReference>
<feature type="domain" description="N-acetylmuramoyl-L-alanine amidase" evidence="5">
    <location>
        <begin position="121"/>
        <end position="255"/>
    </location>
</feature>
<evidence type="ECO:0000256" key="2">
    <source>
        <dbReference type="ARBA" id="ARBA00022588"/>
    </source>
</evidence>
<evidence type="ECO:0000313" key="7">
    <source>
        <dbReference type="EMBL" id="KAG8229559.1"/>
    </source>
</evidence>
<dbReference type="AlphaFoldDB" id="A0A8K0K8L9"/>
<dbReference type="GO" id="GO:0045087">
    <property type="term" value="P:innate immune response"/>
    <property type="evidence" value="ECO:0007669"/>
    <property type="project" value="UniProtKB-KW"/>
</dbReference>
<dbReference type="InterPro" id="IPR006619">
    <property type="entry name" value="PGRP_domain_met/bac"/>
</dbReference>
<reference evidence="7" key="1">
    <citation type="submission" date="2013-04" db="EMBL/GenBank/DDBJ databases">
        <authorList>
            <person name="Qu J."/>
            <person name="Murali S.C."/>
            <person name="Bandaranaike D."/>
            <person name="Bellair M."/>
            <person name="Blankenburg K."/>
            <person name="Chao H."/>
            <person name="Dinh H."/>
            <person name="Doddapaneni H."/>
            <person name="Downs B."/>
            <person name="Dugan-Rocha S."/>
            <person name="Elkadiri S."/>
            <person name="Gnanaolivu R.D."/>
            <person name="Hernandez B."/>
            <person name="Javaid M."/>
            <person name="Jayaseelan J.C."/>
            <person name="Lee S."/>
            <person name="Li M."/>
            <person name="Ming W."/>
            <person name="Munidasa M."/>
            <person name="Muniz J."/>
            <person name="Nguyen L."/>
            <person name="Ongeri F."/>
            <person name="Osuji N."/>
            <person name="Pu L.-L."/>
            <person name="Puazo M."/>
            <person name="Qu C."/>
            <person name="Quiroz J."/>
            <person name="Raj R."/>
            <person name="Weissenberger G."/>
            <person name="Xin Y."/>
            <person name="Zou X."/>
            <person name="Han Y."/>
            <person name="Richards S."/>
            <person name="Worley K."/>
            <person name="Muzny D."/>
            <person name="Gibbs R."/>
        </authorList>
    </citation>
    <scope>NUCLEOTIDE SEQUENCE</scope>
    <source>
        <strain evidence="7">Sampled in the wild</strain>
    </source>
</reference>
<dbReference type="Proteomes" id="UP000792457">
    <property type="component" value="Unassembled WGS sequence"/>
</dbReference>
<evidence type="ECO:0000259" key="6">
    <source>
        <dbReference type="SMART" id="SM00701"/>
    </source>
</evidence>
<comment type="caution">
    <text evidence="7">The sequence shown here is derived from an EMBL/GenBank/DDBJ whole genome shotgun (WGS) entry which is preliminary data.</text>
</comment>